<dbReference type="AlphaFoldDB" id="A0A7W3TFW1"/>
<evidence type="ECO:0000313" key="4">
    <source>
        <dbReference type="Proteomes" id="UP000538929"/>
    </source>
</evidence>
<evidence type="ECO:0000256" key="1">
    <source>
        <dbReference type="SAM" id="MobiDB-lite"/>
    </source>
</evidence>
<gene>
    <name evidence="3" type="ORF">FNQ90_18640</name>
</gene>
<dbReference type="EMBL" id="VKHT01000719">
    <property type="protein sequence ID" value="MBB0246068.1"/>
    <property type="molecule type" value="Genomic_DNA"/>
</dbReference>
<keyword evidence="2" id="KW-0812">Transmembrane</keyword>
<evidence type="ECO:0008006" key="5">
    <source>
        <dbReference type="Google" id="ProtNLM"/>
    </source>
</evidence>
<feature type="region of interest" description="Disordered" evidence="1">
    <location>
        <begin position="240"/>
        <end position="291"/>
    </location>
</feature>
<organism evidence="3 4">
    <name type="scientific">Streptomyces alkaliphilus</name>
    <dbReference type="NCBI Taxonomy" id="1472722"/>
    <lineage>
        <taxon>Bacteria</taxon>
        <taxon>Bacillati</taxon>
        <taxon>Actinomycetota</taxon>
        <taxon>Actinomycetes</taxon>
        <taxon>Kitasatosporales</taxon>
        <taxon>Streptomycetaceae</taxon>
        <taxon>Streptomyces</taxon>
    </lineage>
</organism>
<feature type="transmembrane region" description="Helical" evidence="2">
    <location>
        <begin position="66"/>
        <end position="86"/>
    </location>
</feature>
<name>A0A7W3TFW1_9ACTN</name>
<keyword evidence="2" id="KW-0472">Membrane</keyword>
<reference evidence="4" key="1">
    <citation type="submission" date="2019-10" db="EMBL/GenBank/DDBJ databases">
        <title>Streptomyces sp. nov., a novel actinobacterium isolated from alkaline environment.</title>
        <authorList>
            <person name="Golinska P."/>
        </authorList>
    </citation>
    <scope>NUCLEOTIDE SEQUENCE [LARGE SCALE GENOMIC DNA]</scope>
    <source>
        <strain evidence="4">DSM 42118</strain>
    </source>
</reference>
<accession>A0A7W3TFW1</accession>
<keyword evidence="4" id="KW-1185">Reference proteome</keyword>
<dbReference type="RefSeq" id="WP_182607461.1">
    <property type="nucleotide sequence ID" value="NZ_VKHT01000719.1"/>
</dbReference>
<evidence type="ECO:0000313" key="3">
    <source>
        <dbReference type="EMBL" id="MBB0246068.1"/>
    </source>
</evidence>
<sequence>MPALSAAADLRLARAAVLAAVCVALAAGGHALAGGGTPGVGVALLGWAAVLLPTALAAGRERRSPLGIVTLVTGAQVGLHTLFSLFPASPGTAGAGPTGADHSGGGAGTAMELAARLLCNDHAANLTPGTAEEIVRAAGLDPAGPSGGAGHTVGDHLVAGPGVPGSIDLIGPLAGGLIMALAHLVAAVATGLLLSRGEAALWRLIRLSRGAGREGADRLLPVLAVLDLLRWGRAVARTLSGAGAPPVPPARSRTAHGPVVPLRGPERVGSIGRRGPPPAGDAGSPPLVLAA</sequence>
<dbReference type="Proteomes" id="UP000538929">
    <property type="component" value="Unassembled WGS sequence"/>
</dbReference>
<feature type="compositionally biased region" description="Low complexity" evidence="1">
    <location>
        <begin position="280"/>
        <end position="291"/>
    </location>
</feature>
<keyword evidence="2" id="KW-1133">Transmembrane helix</keyword>
<evidence type="ECO:0000256" key="2">
    <source>
        <dbReference type="SAM" id="Phobius"/>
    </source>
</evidence>
<protein>
    <recommendedName>
        <fullName evidence="5">Integral membrane protein</fullName>
    </recommendedName>
</protein>
<feature type="transmembrane region" description="Helical" evidence="2">
    <location>
        <begin position="41"/>
        <end position="59"/>
    </location>
</feature>
<comment type="caution">
    <text evidence="3">The sequence shown here is derived from an EMBL/GenBank/DDBJ whole genome shotgun (WGS) entry which is preliminary data.</text>
</comment>
<proteinExistence type="predicted"/>
<feature type="transmembrane region" description="Helical" evidence="2">
    <location>
        <begin position="173"/>
        <end position="194"/>
    </location>
</feature>